<name>A0A1F5LA59_PENAI</name>
<dbReference type="RefSeq" id="XP_022485242.1">
    <property type="nucleotide sequence ID" value="XM_022634850.1"/>
</dbReference>
<dbReference type="GeneID" id="34579584"/>
<dbReference type="EMBL" id="LXJU01000019">
    <property type="protein sequence ID" value="OGE49791.1"/>
    <property type="molecule type" value="Genomic_DNA"/>
</dbReference>
<organism evidence="2 3">
    <name type="scientific">Penicillium arizonense</name>
    <dbReference type="NCBI Taxonomy" id="1835702"/>
    <lineage>
        <taxon>Eukaryota</taxon>
        <taxon>Fungi</taxon>
        <taxon>Dikarya</taxon>
        <taxon>Ascomycota</taxon>
        <taxon>Pezizomycotina</taxon>
        <taxon>Eurotiomycetes</taxon>
        <taxon>Eurotiomycetidae</taxon>
        <taxon>Eurotiales</taxon>
        <taxon>Aspergillaceae</taxon>
        <taxon>Penicillium</taxon>
    </lineage>
</organism>
<protein>
    <submittedName>
        <fullName evidence="2">Uncharacterized protein</fullName>
    </submittedName>
</protein>
<dbReference type="OrthoDB" id="10502149at2759"/>
<evidence type="ECO:0000313" key="2">
    <source>
        <dbReference type="EMBL" id="OGE49791.1"/>
    </source>
</evidence>
<dbReference type="AlphaFoldDB" id="A0A1F5LA59"/>
<dbReference type="Proteomes" id="UP000177622">
    <property type="component" value="Unassembled WGS sequence"/>
</dbReference>
<feature type="region of interest" description="Disordered" evidence="1">
    <location>
        <begin position="49"/>
        <end position="79"/>
    </location>
</feature>
<evidence type="ECO:0000256" key="1">
    <source>
        <dbReference type="SAM" id="MobiDB-lite"/>
    </source>
</evidence>
<gene>
    <name evidence="2" type="ORF">PENARI_c019G09139</name>
</gene>
<comment type="caution">
    <text evidence="2">The sequence shown here is derived from an EMBL/GenBank/DDBJ whole genome shotgun (WGS) entry which is preliminary data.</text>
</comment>
<accession>A0A1F5LA59</accession>
<reference evidence="2 3" key="1">
    <citation type="journal article" date="2016" name="Sci. Rep.">
        <title>Penicillium arizonense, a new, genome sequenced fungal species, reveals a high chemical diversity in secreted metabolites.</title>
        <authorList>
            <person name="Grijseels S."/>
            <person name="Nielsen J.C."/>
            <person name="Randelovic M."/>
            <person name="Nielsen J."/>
            <person name="Nielsen K.F."/>
            <person name="Workman M."/>
            <person name="Frisvad J.C."/>
        </authorList>
    </citation>
    <scope>NUCLEOTIDE SEQUENCE [LARGE SCALE GENOMIC DNA]</scope>
    <source>
        <strain evidence="2 3">CBS 141311</strain>
    </source>
</reference>
<keyword evidence="3" id="KW-1185">Reference proteome</keyword>
<sequence length="79" mass="8373">MATDHGVEVADPTDVEAGLGVVVVEAAAARHWALPGMSDHATSPEMAVVRASADNSRESPPKSRRGRVFVVPQLKATRR</sequence>
<proteinExistence type="predicted"/>
<evidence type="ECO:0000313" key="3">
    <source>
        <dbReference type="Proteomes" id="UP000177622"/>
    </source>
</evidence>